<feature type="domain" description="Calcineurin-like phosphoesterase" evidence="2">
    <location>
        <begin position="40"/>
        <end position="206"/>
    </location>
</feature>
<gene>
    <name evidence="3" type="ORF">DU478_07440</name>
</gene>
<dbReference type="EMBL" id="QPMK01000004">
    <property type="protein sequence ID" value="RDD66778.1"/>
    <property type="molecule type" value="Genomic_DNA"/>
</dbReference>
<dbReference type="InterPro" id="IPR024654">
    <property type="entry name" value="Calcineurin-like_PHP_lpxH"/>
</dbReference>
<protein>
    <submittedName>
        <fullName evidence="3">Metallophosphoesterase</fullName>
    </submittedName>
</protein>
<evidence type="ECO:0000313" key="3">
    <source>
        <dbReference type="EMBL" id="RDD66778.1"/>
    </source>
</evidence>
<organism evidence="3 4">
    <name type="scientific">Thalassococcus profundi</name>
    <dbReference type="NCBI Taxonomy" id="2282382"/>
    <lineage>
        <taxon>Bacteria</taxon>
        <taxon>Pseudomonadati</taxon>
        <taxon>Pseudomonadota</taxon>
        <taxon>Alphaproteobacteria</taxon>
        <taxon>Rhodobacterales</taxon>
        <taxon>Roseobacteraceae</taxon>
        <taxon>Thalassococcus</taxon>
    </lineage>
</organism>
<reference evidence="3 4" key="1">
    <citation type="submission" date="2018-07" db="EMBL/GenBank/DDBJ databases">
        <title>Thalassococcus profundi sp. nov., a marine bacterium isolated from deep seawater of Okinawa Trough.</title>
        <authorList>
            <person name="Yu M."/>
        </authorList>
    </citation>
    <scope>NUCLEOTIDE SEQUENCE [LARGE SCALE GENOMIC DNA]</scope>
    <source>
        <strain evidence="3 4">WRAS1</strain>
    </source>
</reference>
<dbReference type="RefSeq" id="WP_114510324.1">
    <property type="nucleotide sequence ID" value="NZ_QPMK01000004.1"/>
</dbReference>
<evidence type="ECO:0000313" key="4">
    <source>
        <dbReference type="Proteomes" id="UP000253977"/>
    </source>
</evidence>
<dbReference type="Pfam" id="PF12850">
    <property type="entry name" value="Metallophos_2"/>
    <property type="match status" value="1"/>
</dbReference>
<dbReference type="Gene3D" id="3.60.21.10">
    <property type="match status" value="1"/>
</dbReference>
<evidence type="ECO:0000259" key="2">
    <source>
        <dbReference type="Pfam" id="PF12850"/>
    </source>
</evidence>
<proteinExistence type="inferred from homology"/>
<dbReference type="SUPFAM" id="SSF56300">
    <property type="entry name" value="Metallo-dependent phosphatases"/>
    <property type="match status" value="1"/>
</dbReference>
<dbReference type="InterPro" id="IPR029052">
    <property type="entry name" value="Metallo-depent_PP-like"/>
</dbReference>
<evidence type="ECO:0000256" key="1">
    <source>
        <dbReference type="ARBA" id="ARBA00008950"/>
    </source>
</evidence>
<comment type="similarity">
    <text evidence="1">Belongs to the metallophosphoesterase superfamily. YfcE family.</text>
</comment>
<name>A0A369TNE6_9RHOB</name>
<dbReference type="Proteomes" id="UP000253977">
    <property type="component" value="Unassembled WGS sequence"/>
</dbReference>
<dbReference type="AlphaFoldDB" id="A0A369TNE6"/>
<dbReference type="OrthoDB" id="9813918at2"/>
<dbReference type="CDD" id="cd00838">
    <property type="entry name" value="MPP_superfamily"/>
    <property type="match status" value="1"/>
</dbReference>
<comment type="caution">
    <text evidence="3">The sequence shown here is derived from an EMBL/GenBank/DDBJ whole genome shotgun (WGS) entry which is preliminary data.</text>
</comment>
<accession>A0A369TNE6</accession>
<sequence length="275" mass="28896">MQIHDLGELRGPVLAFGGPYSNLAATRALHRRAARMGLPAGNVICTGDVVAYCAEAAETVSEIRDWGVKVVAGNCEKQLAAGALDCGCGFEDGTACDLLSAGWYAHANAACDADARDWMGTCPDIATFTHGGRRVAVIHGGATDIARFIWPVSPESVFAEEISALRAEVGPVDMIIAGHSGIPFQRQVGEVLWLNAGVLGMPPHDGGIATRFALLPEAGAPRIEVLDYDPAPTVQAMQAAGLVQGYHAALTSGWWPSEDVLPAELRRRNQSLASG</sequence>
<keyword evidence="4" id="KW-1185">Reference proteome</keyword>